<name>A0A6C0H0T3_9ZZZZ</name>
<protein>
    <submittedName>
        <fullName evidence="1">Uncharacterized protein</fullName>
    </submittedName>
</protein>
<evidence type="ECO:0000313" key="1">
    <source>
        <dbReference type="EMBL" id="QHT73990.1"/>
    </source>
</evidence>
<proteinExistence type="predicted"/>
<reference evidence="1" key="1">
    <citation type="journal article" date="2020" name="Nature">
        <title>Giant virus diversity and host interactions through global metagenomics.</title>
        <authorList>
            <person name="Schulz F."/>
            <person name="Roux S."/>
            <person name="Paez-Espino D."/>
            <person name="Jungbluth S."/>
            <person name="Walsh D.A."/>
            <person name="Denef V.J."/>
            <person name="McMahon K.D."/>
            <person name="Konstantinidis K.T."/>
            <person name="Eloe-Fadrosh E.A."/>
            <person name="Kyrpides N.C."/>
            <person name="Woyke T."/>
        </authorList>
    </citation>
    <scope>NUCLEOTIDE SEQUENCE</scope>
    <source>
        <strain evidence="1">GVMAG-M-3300023179-4</strain>
    </source>
</reference>
<dbReference type="AlphaFoldDB" id="A0A6C0H0T3"/>
<organism evidence="1">
    <name type="scientific">viral metagenome</name>
    <dbReference type="NCBI Taxonomy" id="1070528"/>
    <lineage>
        <taxon>unclassified sequences</taxon>
        <taxon>metagenomes</taxon>
        <taxon>organismal metagenomes</taxon>
    </lineage>
</organism>
<dbReference type="EMBL" id="MN739835">
    <property type="protein sequence ID" value="QHT73990.1"/>
    <property type="molecule type" value="Genomic_DNA"/>
</dbReference>
<sequence>MNDLNEAPYFIVKYFAIYDIDNSKDIPIEQEIKANISKEKYYLNSNKDEHYTPENFFTYLRDFSMKYPNVKFIVFYKYEYFNHDHINTYQNKLSVYNQEIVDNLIG</sequence>
<accession>A0A6C0H0T3</accession>